<name>A0A2P2MM29_RHIMU</name>
<dbReference type="AlphaFoldDB" id="A0A2P2MM29"/>
<sequence>MSYLLDKLSVMVLASPGSWFKTVLPFNRLKLIGTGLLEGNTKCRILRMEAWNSMQLTSVASSVFIETRIFSAPDMPSTIFLWTDLTAFVEFKVENGDGFSPSLLAWLSLLVKGFLSCCSLPLST</sequence>
<accession>A0A2P2MM29</accession>
<dbReference type="EMBL" id="GGEC01050785">
    <property type="protein sequence ID" value="MBX31269.1"/>
    <property type="molecule type" value="Transcribed_RNA"/>
</dbReference>
<proteinExistence type="predicted"/>
<reference evidence="1" key="1">
    <citation type="submission" date="2018-02" db="EMBL/GenBank/DDBJ databases">
        <title>Rhizophora mucronata_Transcriptome.</title>
        <authorList>
            <person name="Meera S.P."/>
            <person name="Sreeshan A."/>
            <person name="Augustine A."/>
        </authorList>
    </citation>
    <scope>NUCLEOTIDE SEQUENCE</scope>
    <source>
        <tissue evidence="1">Leaf</tissue>
    </source>
</reference>
<protein>
    <submittedName>
        <fullName evidence="1">Mediator of RNA polymerase II transcription subunit 13</fullName>
    </submittedName>
</protein>
<organism evidence="1">
    <name type="scientific">Rhizophora mucronata</name>
    <name type="common">Asiatic mangrove</name>
    <dbReference type="NCBI Taxonomy" id="61149"/>
    <lineage>
        <taxon>Eukaryota</taxon>
        <taxon>Viridiplantae</taxon>
        <taxon>Streptophyta</taxon>
        <taxon>Embryophyta</taxon>
        <taxon>Tracheophyta</taxon>
        <taxon>Spermatophyta</taxon>
        <taxon>Magnoliopsida</taxon>
        <taxon>eudicotyledons</taxon>
        <taxon>Gunneridae</taxon>
        <taxon>Pentapetalae</taxon>
        <taxon>rosids</taxon>
        <taxon>fabids</taxon>
        <taxon>Malpighiales</taxon>
        <taxon>Rhizophoraceae</taxon>
        <taxon>Rhizophora</taxon>
    </lineage>
</organism>
<evidence type="ECO:0000313" key="1">
    <source>
        <dbReference type="EMBL" id="MBX31269.1"/>
    </source>
</evidence>